<feature type="region of interest" description="Disordered" evidence="1">
    <location>
        <begin position="105"/>
        <end position="127"/>
    </location>
</feature>
<name>A0A9W9WCA1_9EURO</name>
<dbReference type="GeneID" id="81364886"/>
<accession>A0A9W9WCA1</accession>
<keyword evidence="3" id="KW-1185">Reference proteome</keyword>
<comment type="caution">
    <text evidence="2">The sequence shown here is derived from an EMBL/GenBank/DDBJ whole genome shotgun (WGS) entry which is preliminary data.</text>
</comment>
<feature type="compositionally biased region" description="Polar residues" evidence="1">
    <location>
        <begin position="58"/>
        <end position="77"/>
    </location>
</feature>
<feature type="region of interest" description="Disordered" evidence="1">
    <location>
        <begin position="22"/>
        <end position="78"/>
    </location>
</feature>
<feature type="compositionally biased region" description="Basic residues" evidence="1">
    <location>
        <begin position="116"/>
        <end position="127"/>
    </location>
</feature>
<proteinExistence type="predicted"/>
<reference evidence="2" key="2">
    <citation type="journal article" date="2023" name="IMA Fungus">
        <title>Comparative genomic study of the Penicillium genus elucidates a diverse pangenome and 15 lateral gene transfer events.</title>
        <authorList>
            <person name="Petersen C."/>
            <person name="Sorensen T."/>
            <person name="Nielsen M.R."/>
            <person name="Sondergaard T.E."/>
            <person name="Sorensen J.L."/>
            <person name="Fitzpatrick D.A."/>
            <person name="Frisvad J.C."/>
            <person name="Nielsen K.L."/>
        </authorList>
    </citation>
    <scope>NUCLEOTIDE SEQUENCE</scope>
    <source>
        <strain evidence="2">IBT 29677</strain>
    </source>
</reference>
<dbReference type="Proteomes" id="UP001147747">
    <property type="component" value="Unassembled WGS sequence"/>
</dbReference>
<dbReference type="AlphaFoldDB" id="A0A9W9WCA1"/>
<sequence length="127" mass="13810">MPITIQQRPARALEYKHIMHNGTTNNQTIHKKRKAVSSKIHFLQPSQSSQSSPVQSSADQFSPVQSITTCDGTSKTNPPHGIGFGFGIGSLLITQPSVQSLQHKTPASLAWGAKPYGHKHQTKATQN</sequence>
<dbReference type="EMBL" id="JAPZBU010000003">
    <property type="protein sequence ID" value="KAJ5414642.1"/>
    <property type="molecule type" value="Genomic_DNA"/>
</dbReference>
<evidence type="ECO:0000256" key="1">
    <source>
        <dbReference type="SAM" id="MobiDB-lite"/>
    </source>
</evidence>
<feature type="compositionally biased region" description="Low complexity" evidence="1">
    <location>
        <begin position="44"/>
        <end position="57"/>
    </location>
</feature>
<organism evidence="2 3">
    <name type="scientific">Penicillium cosmopolitanum</name>
    <dbReference type="NCBI Taxonomy" id="1131564"/>
    <lineage>
        <taxon>Eukaryota</taxon>
        <taxon>Fungi</taxon>
        <taxon>Dikarya</taxon>
        <taxon>Ascomycota</taxon>
        <taxon>Pezizomycotina</taxon>
        <taxon>Eurotiomycetes</taxon>
        <taxon>Eurotiomycetidae</taxon>
        <taxon>Eurotiales</taxon>
        <taxon>Aspergillaceae</taxon>
        <taxon>Penicillium</taxon>
    </lineage>
</organism>
<gene>
    <name evidence="2" type="ORF">N7509_001269</name>
</gene>
<evidence type="ECO:0000313" key="2">
    <source>
        <dbReference type="EMBL" id="KAJ5414642.1"/>
    </source>
</evidence>
<protein>
    <submittedName>
        <fullName evidence="2">Uncharacterized protein</fullName>
    </submittedName>
</protein>
<dbReference type="RefSeq" id="XP_056494488.1">
    <property type="nucleotide sequence ID" value="XM_056625906.1"/>
</dbReference>
<reference evidence="2" key="1">
    <citation type="submission" date="2022-12" db="EMBL/GenBank/DDBJ databases">
        <authorList>
            <person name="Petersen C."/>
        </authorList>
    </citation>
    <scope>NUCLEOTIDE SEQUENCE</scope>
    <source>
        <strain evidence="2">IBT 29677</strain>
    </source>
</reference>
<evidence type="ECO:0000313" key="3">
    <source>
        <dbReference type="Proteomes" id="UP001147747"/>
    </source>
</evidence>